<reference evidence="4" key="3">
    <citation type="submission" date="2018-08" db="UniProtKB">
        <authorList>
            <consortium name="EnsemblPlants"/>
        </authorList>
    </citation>
    <scope>IDENTIFICATION</scope>
    <source>
        <strain evidence="4">cv. Bd21</strain>
    </source>
</reference>
<feature type="compositionally biased region" description="Pro residues" evidence="1">
    <location>
        <begin position="81"/>
        <end position="95"/>
    </location>
</feature>
<evidence type="ECO:0000256" key="1">
    <source>
        <dbReference type="SAM" id="MobiDB-lite"/>
    </source>
</evidence>
<protein>
    <recommendedName>
        <fullName evidence="2">Myb/SANT-like domain-containing protein</fullName>
    </recommendedName>
</protein>
<evidence type="ECO:0000313" key="3">
    <source>
        <dbReference type="EMBL" id="PNT76749.1"/>
    </source>
</evidence>
<gene>
    <name evidence="3" type="ORF">BRADI_1g52667v3</name>
</gene>
<dbReference type="Pfam" id="PF12776">
    <property type="entry name" value="Myb_DNA-bind_3"/>
    <property type="match status" value="1"/>
</dbReference>
<evidence type="ECO:0000313" key="5">
    <source>
        <dbReference type="Proteomes" id="UP000008810"/>
    </source>
</evidence>
<accession>A0A2K2DR49</accession>
<dbReference type="EnsemblPlants" id="PNT76749">
    <property type="protein sequence ID" value="PNT76749"/>
    <property type="gene ID" value="BRADI_1g52667v3"/>
</dbReference>
<name>A0A2K2DR49_BRADI</name>
<proteinExistence type="predicted"/>
<dbReference type="InParanoid" id="A0A2K2DR49"/>
<dbReference type="Gramene" id="PNT76749">
    <property type="protein sequence ID" value="PNT76749"/>
    <property type="gene ID" value="BRADI_1g52667v3"/>
</dbReference>
<dbReference type="InterPro" id="IPR024752">
    <property type="entry name" value="Myb/SANT-like_dom"/>
</dbReference>
<keyword evidence="5" id="KW-1185">Reference proteome</keyword>
<dbReference type="EMBL" id="CM000880">
    <property type="protein sequence ID" value="PNT76749.1"/>
    <property type="molecule type" value="Genomic_DNA"/>
</dbReference>
<sequence length="270" mass="30539">EKCHRETGSFFFSLPNPFASILHCALLLPSRLCRRRPRPPAAPSPAGRHGSSRLSGIKAASAVLFCGAPAAKSSSKRRCPKPPPQIRLPPPPPQAPATDSSPNRRRPRHGFISPFLLRRCWFCLSVSPLTLLVLSPFLLRRPLNQVEKGKCGEATWDSVAHTLFLDVCIEKVRANNRPTGCLNTIGYANLISKFNACTKRKYERKQFKNRWESLKKDYNYWKTLNQRASGLGRDPITKTIAASDDWWELEIQRCPDSAKFRHAPLTDWKK</sequence>
<dbReference type="OrthoDB" id="4955136at2759"/>
<feature type="domain" description="Myb/SANT-like" evidence="2">
    <location>
        <begin position="155"/>
        <end position="248"/>
    </location>
</feature>
<reference evidence="3 4" key="1">
    <citation type="journal article" date="2010" name="Nature">
        <title>Genome sequencing and analysis of the model grass Brachypodium distachyon.</title>
        <authorList>
            <consortium name="International Brachypodium Initiative"/>
        </authorList>
    </citation>
    <scope>NUCLEOTIDE SEQUENCE [LARGE SCALE GENOMIC DNA]</scope>
    <source>
        <strain evidence="3 4">Bd21</strain>
    </source>
</reference>
<feature type="region of interest" description="Disordered" evidence="1">
    <location>
        <begin position="72"/>
        <end position="106"/>
    </location>
</feature>
<dbReference type="Proteomes" id="UP000008810">
    <property type="component" value="Chromosome 1"/>
</dbReference>
<feature type="non-terminal residue" evidence="3">
    <location>
        <position position="1"/>
    </location>
</feature>
<evidence type="ECO:0000259" key="2">
    <source>
        <dbReference type="Pfam" id="PF12776"/>
    </source>
</evidence>
<dbReference type="STRING" id="15368.A0A2K2DR49"/>
<evidence type="ECO:0000313" key="4">
    <source>
        <dbReference type="EnsemblPlants" id="PNT76749"/>
    </source>
</evidence>
<organism evidence="3">
    <name type="scientific">Brachypodium distachyon</name>
    <name type="common">Purple false brome</name>
    <name type="synonym">Trachynia distachya</name>
    <dbReference type="NCBI Taxonomy" id="15368"/>
    <lineage>
        <taxon>Eukaryota</taxon>
        <taxon>Viridiplantae</taxon>
        <taxon>Streptophyta</taxon>
        <taxon>Embryophyta</taxon>
        <taxon>Tracheophyta</taxon>
        <taxon>Spermatophyta</taxon>
        <taxon>Magnoliopsida</taxon>
        <taxon>Liliopsida</taxon>
        <taxon>Poales</taxon>
        <taxon>Poaceae</taxon>
        <taxon>BOP clade</taxon>
        <taxon>Pooideae</taxon>
        <taxon>Stipodae</taxon>
        <taxon>Brachypodieae</taxon>
        <taxon>Brachypodium</taxon>
    </lineage>
</organism>
<dbReference type="PANTHER" id="PTHR31704:SF37">
    <property type="entry name" value="HEAT SHOCK PROTEIN"/>
    <property type="match status" value="1"/>
</dbReference>
<reference evidence="3" key="2">
    <citation type="submission" date="2017-06" db="EMBL/GenBank/DDBJ databases">
        <title>WGS assembly of Brachypodium distachyon.</title>
        <authorList>
            <consortium name="The International Brachypodium Initiative"/>
            <person name="Lucas S."/>
            <person name="Harmon-Smith M."/>
            <person name="Lail K."/>
            <person name="Tice H."/>
            <person name="Grimwood J."/>
            <person name="Bruce D."/>
            <person name="Barry K."/>
            <person name="Shu S."/>
            <person name="Lindquist E."/>
            <person name="Wang M."/>
            <person name="Pitluck S."/>
            <person name="Vogel J.P."/>
            <person name="Garvin D.F."/>
            <person name="Mockler T.C."/>
            <person name="Schmutz J."/>
            <person name="Rokhsar D."/>
            <person name="Bevan M.W."/>
        </authorList>
    </citation>
    <scope>NUCLEOTIDE SEQUENCE</scope>
    <source>
        <strain evidence="3">Bd21</strain>
    </source>
</reference>
<dbReference type="AlphaFoldDB" id="A0A2K2DR49"/>
<dbReference type="PANTHER" id="PTHR31704">
    <property type="entry name" value="MYB/SANT-LIKE DNA-BINDING DOMAIN PROTEIN-RELATED"/>
    <property type="match status" value="1"/>
</dbReference>